<keyword evidence="4" id="KW-1185">Reference proteome</keyword>
<keyword evidence="3" id="KW-0449">Lipoprotein</keyword>
<gene>
    <name evidence="3" type="primary">lpoA_2</name>
    <name evidence="3" type="ORF">NCTC7307_00691</name>
</gene>
<reference evidence="3 4" key="1">
    <citation type="submission" date="2018-06" db="EMBL/GenBank/DDBJ databases">
        <authorList>
            <consortium name="Pathogen Informatics"/>
            <person name="Doyle S."/>
        </authorList>
    </citation>
    <scope>NUCLEOTIDE SEQUENCE [LARGE SCALE GENOMIC DNA]</scope>
    <source>
        <strain evidence="3 4">NCTC7307</strain>
    </source>
</reference>
<dbReference type="InterPro" id="IPR028082">
    <property type="entry name" value="Peripla_BP_I"/>
</dbReference>
<keyword evidence="1" id="KW-0472">Membrane</keyword>
<sequence>MLPTPLVNVQRFKPASTSKIALLLPLSGQAAVFGRTIQQGFEAAKNLGTQAVEMQPAAAPDAPVEPDVDDTQPQIIDGVASPSQASVSDLTDDEQSSPLRRSARHKLPCAACYGKRAGKSFCRTKNLRYLFPTAGSDSLRRFSKTAPVSWSGRC</sequence>
<evidence type="ECO:0000313" key="4">
    <source>
        <dbReference type="Proteomes" id="UP000248731"/>
    </source>
</evidence>
<feature type="region of interest" description="Disordered" evidence="2">
    <location>
        <begin position="52"/>
        <end position="101"/>
    </location>
</feature>
<dbReference type="PANTHER" id="PTHR38038">
    <property type="entry name" value="PENICILLIN-BINDING PROTEIN ACTIVATOR LPOA"/>
    <property type="match status" value="1"/>
</dbReference>
<dbReference type="GO" id="GO:0031241">
    <property type="term" value="C:periplasmic side of cell outer membrane"/>
    <property type="evidence" value="ECO:0007669"/>
    <property type="project" value="TreeGrafter"/>
</dbReference>
<dbReference type="AlphaFoldDB" id="A0A2X4W9A3"/>
<dbReference type="InterPro" id="IPR007443">
    <property type="entry name" value="LpoA"/>
</dbReference>
<evidence type="ECO:0000313" key="3">
    <source>
        <dbReference type="EMBL" id="SQI20164.1"/>
    </source>
</evidence>
<dbReference type="Gene3D" id="3.40.50.2300">
    <property type="match status" value="1"/>
</dbReference>
<organism evidence="3 4">
    <name type="scientific">Salmonella enterica subsp. arizonae</name>
    <dbReference type="NCBI Taxonomy" id="59203"/>
    <lineage>
        <taxon>Bacteria</taxon>
        <taxon>Pseudomonadati</taxon>
        <taxon>Pseudomonadota</taxon>
        <taxon>Gammaproteobacteria</taxon>
        <taxon>Enterobacterales</taxon>
        <taxon>Enterobacteriaceae</taxon>
        <taxon>Salmonella</taxon>
    </lineage>
</organism>
<dbReference type="GO" id="GO:0009252">
    <property type="term" value="P:peptidoglycan biosynthetic process"/>
    <property type="evidence" value="ECO:0007669"/>
    <property type="project" value="TreeGrafter"/>
</dbReference>
<protein>
    <submittedName>
        <fullName evidence="3">LppC putative lipoprotein</fullName>
    </submittedName>
</protein>
<dbReference type="Proteomes" id="UP000248731">
    <property type="component" value="Chromosome 1"/>
</dbReference>
<accession>A0A2X4W9A3</accession>
<dbReference type="SUPFAM" id="SSF53822">
    <property type="entry name" value="Periplasmic binding protein-like I"/>
    <property type="match status" value="1"/>
</dbReference>
<name>A0A2X4W9A3_SALER</name>
<evidence type="ECO:0000256" key="1">
    <source>
        <dbReference type="ARBA" id="ARBA00023136"/>
    </source>
</evidence>
<evidence type="ECO:0000256" key="2">
    <source>
        <dbReference type="SAM" id="MobiDB-lite"/>
    </source>
</evidence>
<dbReference type="EMBL" id="LS483466">
    <property type="protein sequence ID" value="SQI20164.1"/>
    <property type="molecule type" value="Genomic_DNA"/>
</dbReference>
<dbReference type="Pfam" id="PF04348">
    <property type="entry name" value="LppC"/>
    <property type="match status" value="1"/>
</dbReference>
<dbReference type="GO" id="GO:0030234">
    <property type="term" value="F:enzyme regulator activity"/>
    <property type="evidence" value="ECO:0007669"/>
    <property type="project" value="TreeGrafter"/>
</dbReference>
<dbReference type="PANTHER" id="PTHR38038:SF1">
    <property type="entry name" value="PENICILLIN-BINDING PROTEIN ACTIVATOR LPOA"/>
    <property type="match status" value="1"/>
</dbReference>
<proteinExistence type="predicted"/>